<sequence>MPALGVAAWAGAVSVAAPRARVRVRAVVVAVAILLFLRMRKQPLRGSRLSGGLSRVIVDSDYPLDSGQGAGVVPETRITVNAIDSLRIAAGRSPFREPRSLSPARAVSSIASRRRRDRLIDLAAEIWRPLAETPKQP</sequence>
<protein>
    <submittedName>
        <fullName evidence="1">Uncharacterized protein</fullName>
    </submittedName>
</protein>
<dbReference type="AlphaFoldDB" id="A0A917PCA5"/>
<gene>
    <name evidence="1" type="ORF">GCM10012282_79330</name>
</gene>
<keyword evidence="2" id="KW-1185">Reference proteome</keyword>
<reference evidence="1" key="2">
    <citation type="submission" date="2020-09" db="EMBL/GenBank/DDBJ databases">
        <authorList>
            <person name="Sun Q."/>
            <person name="Zhou Y."/>
        </authorList>
    </citation>
    <scope>NUCLEOTIDE SEQUENCE</scope>
    <source>
        <strain evidence="1">CGMCC 4.7272</strain>
    </source>
</reference>
<dbReference type="EMBL" id="BMMU01000061">
    <property type="protein sequence ID" value="GGJ70605.1"/>
    <property type="molecule type" value="Genomic_DNA"/>
</dbReference>
<reference evidence="1" key="1">
    <citation type="journal article" date="2014" name="Int. J. Syst. Evol. Microbiol.">
        <title>Complete genome sequence of Corynebacterium casei LMG S-19264T (=DSM 44701T), isolated from a smear-ripened cheese.</title>
        <authorList>
            <consortium name="US DOE Joint Genome Institute (JGI-PGF)"/>
            <person name="Walter F."/>
            <person name="Albersmeier A."/>
            <person name="Kalinowski J."/>
            <person name="Ruckert C."/>
        </authorList>
    </citation>
    <scope>NUCLEOTIDE SEQUENCE</scope>
    <source>
        <strain evidence="1">CGMCC 4.7272</strain>
    </source>
</reference>
<name>A0A917PCA5_9ACTN</name>
<accession>A0A917PCA5</accession>
<organism evidence="1 2">
    <name type="scientific">Streptomyces lacrimifluminis</name>
    <dbReference type="NCBI Taxonomy" id="1500077"/>
    <lineage>
        <taxon>Bacteria</taxon>
        <taxon>Bacillati</taxon>
        <taxon>Actinomycetota</taxon>
        <taxon>Actinomycetes</taxon>
        <taxon>Kitasatosporales</taxon>
        <taxon>Streptomycetaceae</taxon>
        <taxon>Streptomyces</taxon>
    </lineage>
</organism>
<evidence type="ECO:0000313" key="1">
    <source>
        <dbReference type="EMBL" id="GGJ70605.1"/>
    </source>
</evidence>
<comment type="caution">
    <text evidence="1">The sequence shown here is derived from an EMBL/GenBank/DDBJ whole genome shotgun (WGS) entry which is preliminary data.</text>
</comment>
<dbReference type="Proteomes" id="UP000625682">
    <property type="component" value="Unassembled WGS sequence"/>
</dbReference>
<evidence type="ECO:0000313" key="2">
    <source>
        <dbReference type="Proteomes" id="UP000625682"/>
    </source>
</evidence>
<proteinExistence type="predicted"/>